<dbReference type="PANTHER" id="PTHR30383">
    <property type="entry name" value="THIOESTERASE 1/PROTEASE 1/LYSOPHOSPHOLIPASE L1"/>
    <property type="match status" value="1"/>
</dbReference>
<feature type="domain" description="SGNH hydrolase-type esterase" evidence="1">
    <location>
        <begin position="5"/>
        <end position="179"/>
    </location>
</feature>
<dbReference type="Gene3D" id="3.40.50.1110">
    <property type="entry name" value="SGNH hydrolase"/>
    <property type="match status" value="1"/>
</dbReference>
<dbReference type="InterPro" id="IPR013830">
    <property type="entry name" value="SGNH_hydro"/>
</dbReference>
<evidence type="ECO:0000259" key="1">
    <source>
        <dbReference type="Pfam" id="PF13472"/>
    </source>
</evidence>
<dbReference type="InterPro" id="IPR051532">
    <property type="entry name" value="Ester_Hydrolysis_Enzymes"/>
</dbReference>
<evidence type="ECO:0000313" key="3">
    <source>
        <dbReference type="Proteomes" id="UP000625316"/>
    </source>
</evidence>
<protein>
    <submittedName>
        <fullName evidence="2">Lipase</fullName>
    </submittedName>
</protein>
<evidence type="ECO:0000313" key="2">
    <source>
        <dbReference type="EMBL" id="MBE9030095.1"/>
    </source>
</evidence>
<organism evidence="2 3">
    <name type="scientific">Romeriopsis navalis LEGE 11480</name>
    <dbReference type="NCBI Taxonomy" id="2777977"/>
    <lineage>
        <taxon>Bacteria</taxon>
        <taxon>Bacillati</taxon>
        <taxon>Cyanobacteriota</taxon>
        <taxon>Cyanophyceae</taxon>
        <taxon>Leptolyngbyales</taxon>
        <taxon>Leptolyngbyaceae</taxon>
        <taxon>Romeriopsis</taxon>
        <taxon>Romeriopsis navalis</taxon>
    </lineage>
</organism>
<reference evidence="2" key="1">
    <citation type="submission" date="2020-10" db="EMBL/GenBank/DDBJ databases">
        <authorList>
            <person name="Castelo-Branco R."/>
            <person name="Eusebio N."/>
            <person name="Adriana R."/>
            <person name="Vieira A."/>
            <person name="Brugerolle De Fraissinette N."/>
            <person name="Rezende De Castro R."/>
            <person name="Schneider M.P."/>
            <person name="Vasconcelos V."/>
            <person name="Leao P.N."/>
        </authorList>
    </citation>
    <scope>NUCLEOTIDE SEQUENCE</scope>
    <source>
        <strain evidence="2">LEGE 11480</strain>
    </source>
</reference>
<sequence>MRICFLGESFVNGTGDPACLGWPGRICAHAIAQGHDITHYNLGIRGETSSALLDRAPRELPLRLPEDCDGRVIYSFGTNDMTWHDDATRVSVAASLQNLEALLAWTQPRYPVLVVSPCPVDDVAHVDRLVALVEQMAIVCQQRQVPFLDVLTPLQQNAVWLTEAKAYDGAHPRAAGYQALAALVEAWEAWQTWFPSGGELL</sequence>
<name>A0A928Z4B8_9CYAN</name>
<dbReference type="Proteomes" id="UP000625316">
    <property type="component" value="Unassembled WGS sequence"/>
</dbReference>
<dbReference type="EMBL" id="JADEXQ010000028">
    <property type="protein sequence ID" value="MBE9030095.1"/>
    <property type="molecule type" value="Genomic_DNA"/>
</dbReference>
<accession>A0A928Z4B8</accession>
<comment type="caution">
    <text evidence="2">The sequence shown here is derived from an EMBL/GenBank/DDBJ whole genome shotgun (WGS) entry which is preliminary data.</text>
</comment>
<proteinExistence type="predicted"/>
<dbReference type="RefSeq" id="WP_264324922.1">
    <property type="nucleotide sequence ID" value="NZ_JADEXQ010000028.1"/>
</dbReference>
<dbReference type="Pfam" id="PF13472">
    <property type="entry name" value="Lipase_GDSL_2"/>
    <property type="match status" value="1"/>
</dbReference>
<gene>
    <name evidence="2" type="ORF">IQ266_10180</name>
</gene>
<dbReference type="SUPFAM" id="SSF52266">
    <property type="entry name" value="SGNH hydrolase"/>
    <property type="match status" value="1"/>
</dbReference>
<dbReference type="AlphaFoldDB" id="A0A928Z4B8"/>
<keyword evidence="3" id="KW-1185">Reference proteome</keyword>
<dbReference type="InterPro" id="IPR036514">
    <property type="entry name" value="SGNH_hydro_sf"/>
</dbReference>